<dbReference type="EMBL" id="MNUJ01000057">
    <property type="protein sequence ID" value="OIN88899.1"/>
    <property type="molecule type" value="Genomic_DNA"/>
</dbReference>
<gene>
    <name evidence="1" type="ORF">AUJ40_02910</name>
</gene>
<dbReference type="AlphaFoldDB" id="A0A1J4RNC3"/>
<comment type="caution">
    <text evidence="1">The sequence shown here is derived from an EMBL/GenBank/DDBJ whole genome shotgun (WGS) entry which is preliminary data.</text>
</comment>
<accession>A0A1J4RNC3</accession>
<reference evidence="1 2" key="1">
    <citation type="journal article" date="2016" name="Environ. Microbiol.">
        <title>Genomic resolution of a cold subsurface aquifer community provides metabolic insights for novel microbes adapted to high CO concentrations.</title>
        <authorList>
            <person name="Probst A.J."/>
            <person name="Castelle C.J."/>
            <person name="Singh A."/>
            <person name="Brown C.T."/>
            <person name="Anantharaman K."/>
            <person name="Sharon I."/>
            <person name="Hug L.A."/>
            <person name="Burstein D."/>
            <person name="Emerson J.B."/>
            <person name="Thomas B.C."/>
            <person name="Banfield J.F."/>
        </authorList>
    </citation>
    <scope>NUCLEOTIDE SEQUENCE [LARGE SCALE GENOMIC DNA]</scope>
    <source>
        <strain evidence="1">CG1_02_42_45</strain>
    </source>
</reference>
<evidence type="ECO:0000313" key="1">
    <source>
        <dbReference type="EMBL" id="OIN88899.1"/>
    </source>
</evidence>
<protein>
    <submittedName>
        <fullName evidence="1">Uncharacterized protein</fullName>
    </submittedName>
</protein>
<organism evidence="1 2">
    <name type="scientific">Candidatus Berkelbacteria bacterium CG1_02_42_45</name>
    <dbReference type="NCBI Taxonomy" id="1805036"/>
    <lineage>
        <taxon>Bacteria</taxon>
        <taxon>Candidatus Berkelbacteria</taxon>
    </lineage>
</organism>
<name>A0A1J4RNC3_9BACT</name>
<dbReference type="Proteomes" id="UP000182753">
    <property type="component" value="Unassembled WGS sequence"/>
</dbReference>
<proteinExistence type="predicted"/>
<sequence>MTSGKLLLGQDATRLFLHEIGIEVDPIRELEDFKKACEQANPRYQGGRDLVRFQLEQDTSTWPAGVRYATMNFARRLGMTSGETPLNGEWDLIIALGGARRSPLHRACYAAQAIAESRAGAGILAVAGSTRLLNDIEKSQVQDFAPNAETEYDLCVGAMNQVKKRYPKLTVAAICKDDPKSGNDGVIDQTIDALSHELAIHKPLRVASVTTRIYVIGMELDMARAAKRHGWRGYAAAGHSSDPEMVFNRTISTYLSECLTTLRKAAIAAAESC</sequence>
<evidence type="ECO:0000313" key="2">
    <source>
        <dbReference type="Proteomes" id="UP000182753"/>
    </source>
</evidence>